<dbReference type="SUPFAM" id="SSF48403">
    <property type="entry name" value="Ankyrin repeat"/>
    <property type="match status" value="1"/>
</dbReference>
<comment type="caution">
    <text evidence="4">The sequence shown here is derived from an EMBL/GenBank/DDBJ whole genome shotgun (WGS) entry which is preliminary data.</text>
</comment>
<evidence type="ECO:0000256" key="2">
    <source>
        <dbReference type="ARBA" id="ARBA00023043"/>
    </source>
</evidence>
<name>A0A9W4IN38_9EURO</name>
<organism evidence="4 5">
    <name type="scientific">Penicillium salamii</name>
    <dbReference type="NCBI Taxonomy" id="1612424"/>
    <lineage>
        <taxon>Eukaryota</taxon>
        <taxon>Fungi</taxon>
        <taxon>Dikarya</taxon>
        <taxon>Ascomycota</taxon>
        <taxon>Pezizomycotina</taxon>
        <taxon>Eurotiomycetes</taxon>
        <taxon>Eurotiomycetidae</taxon>
        <taxon>Eurotiales</taxon>
        <taxon>Aspergillaceae</taxon>
        <taxon>Penicillium</taxon>
    </lineage>
</organism>
<dbReference type="PROSITE" id="PS50088">
    <property type="entry name" value="ANK_REPEAT"/>
    <property type="match status" value="7"/>
</dbReference>
<dbReference type="PROSITE" id="PS50297">
    <property type="entry name" value="ANK_REP_REGION"/>
    <property type="match status" value="4"/>
</dbReference>
<sequence length="463" mass="50268">MPLLALPNELLLVIAEALDSQNSINALARANRRCWSLLNSFLYAYNVQHHNGDALHWAAKHGRLQTARESLRQGAHVESIEFDLRPLSQAARSGHADIAALLVAHGADIYAKKHRSSANAISIAAHGNKTSVLRVLLDHGVDPNFQCPNEDRLLHVTAQRSTQSRLAMAKLLVEKGADLETLSHLSETALQTACKDGSPEVVCYFVESGADLDKRSREGRTLLHLAAYKGNLEAIGQLLAKGVDMESRDNEGHTPFHLACYNGQLEVAMLLLDHGANIEAKSYKRHTPLLMAVLWETTVYVGVDSKHIGITSFLLERGANPNEPNDSGIAPLHIAVAKGDALCKMLLQHGADPDSRTETGSTPLHKIASGGSIESARHLLQRGADVQPKDADGNTPLHLAVGKYDSALVRLLLEAGADRLVKNNQGRLPIHLAKENAVGTPLAKRFRTEEVMDLLEDLPKGSK</sequence>
<dbReference type="InterPro" id="IPR050889">
    <property type="entry name" value="Dendritic_Spine_Reg/Scaffold"/>
</dbReference>
<feature type="repeat" description="ANK" evidence="3">
    <location>
        <begin position="392"/>
        <end position="424"/>
    </location>
</feature>
<dbReference type="OrthoDB" id="68336at2759"/>
<proteinExistence type="predicted"/>
<feature type="repeat" description="ANK" evidence="3">
    <location>
        <begin position="82"/>
        <end position="114"/>
    </location>
</feature>
<feature type="repeat" description="ANK" evidence="3">
    <location>
        <begin position="327"/>
        <end position="358"/>
    </location>
</feature>
<evidence type="ECO:0000256" key="3">
    <source>
        <dbReference type="PROSITE-ProRule" id="PRU00023"/>
    </source>
</evidence>
<dbReference type="Proteomes" id="UP001152592">
    <property type="component" value="Unassembled WGS sequence"/>
</dbReference>
<feature type="repeat" description="ANK" evidence="3">
    <location>
        <begin position="251"/>
        <end position="283"/>
    </location>
</feature>
<protein>
    <recommendedName>
        <fullName evidence="6">F-box domain-containing protein</fullName>
    </recommendedName>
</protein>
<dbReference type="PRINTS" id="PR01415">
    <property type="entry name" value="ANKYRIN"/>
</dbReference>
<evidence type="ECO:0008006" key="6">
    <source>
        <dbReference type="Google" id="ProtNLM"/>
    </source>
</evidence>
<feature type="repeat" description="ANK" evidence="3">
    <location>
        <begin position="359"/>
        <end position="391"/>
    </location>
</feature>
<feature type="repeat" description="ANK" evidence="3">
    <location>
        <begin position="218"/>
        <end position="250"/>
    </location>
</feature>
<dbReference type="InterPro" id="IPR002110">
    <property type="entry name" value="Ankyrin_rpt"/>
</dbReference>
<dbReference type="PANTHER" id="PTHR24166:SF48">
    <property type="entry name" value="PROTEIN VAPYRIN"/>
    <property type="match status" value="1"/>
</dbReference>
<dbReference type="Pfam" id="PF12796">
    <property type="entry name" value="Ank_2"/>
    <property type="match status" value="3"/>
</dbReference>
<keyword evidence="2 3" id="KW-0040">ANK repeat</keyword>
<evidence type="ECO:0000313" key="4">
    <source>
        <dbReference type="EMBL" id="CAG8336744.1"/>
    </source>
</evidence>
<gene>
    <name evidence="4" type="ORF">PSALAMII_LOCUS2701</name>
</gene>
<accession>A0A9W4IN38</accession>
<evidence type="ECO:0000313" key="5">
    <source>
        <dbReference type="Proteomes" id="UP001152592"/>
    </source>
</evidence>
<reference evidence="4" key="1">
    <citation type="submission" date="2021-07" db="EMBL/GenBank/DDBJ databases">
        <authorList>
            <person name="Branca A.L. A."/>
        </authorList>
    </citation>
    <scope>NUCLEOTIDE SEQUENCE</scope>
</reference>
<dbReference type="Pfam" id="PF00023">
    <property type="entry name" value="Ank"/>
    <property type="match status" value="1"/>
</dbReference>
<dbReference type="InterPro" id="IPR036770">
    <property type="entry name" value="Ankyrin_rpt-contain_sf"/>
</dbReference>
<evidence type="ECO:0000256" key="1">
    <source>
        <dbReference type="ARBA" id="ARBA00022737"/>
    </source>
</evidence>
<dbReference type="EMBL" id="CAJVPD010000111">
    <property type="protein sequence ID" value="CAG8336744.1"/>
    <property type="molecule type" value="Genomic_DNA"/>
</dbReference>
<dbReference type="Gene3D" id="1.25.40.20">
    <property type="entry name" value="Ankyrin repeat-containing domain"/>
    <property type="match status" value="5"/>
</dbReference>
<feature type="repeat" description="ANK" evidence="3">
    <location>
        <begin position="185"/>
        <end position="217"/>
    </location>
</feature>
<dbReference type="SMART" id="SM00248">
    <property type="entry name" value="ANK"/>
    <property type="match status" value="11"/>
</dbReference>
<dbReference type="PANTHER" id="PTHR24166">
    <property type="entry name" value="ROLLING PEBBLES, ISOFORM B"/>
    <property type="match status" value="1"/>
</dbReference>
<keyword evidence="1" id="KW-0677">Repeat</keyword>
<dbReference type="AlphaFoldDB" id="A0A9W4IN38"/>